<evidence type="ECO:0000256" key="6">
    <source>
        <dbReference type="ARBA" id="ARBA00025448"/>
    </source>
</evidence>
<evidence type="ECO:0000256" key="2">
    <source>
        <dbReference type="ARBA" id="ARBA00005426"/>
    </source>
</evidence>
<evidence type="ECO:0000313" key="14">
    <source>
        <dbReference type="Proteomes" id="UP000269692"/>
    </source>
</evidence>
<evidence type="ECO:0000256" key="8">
    <source>
        <dbReference type="ARBA" id="ARBA00029745"/>
    </source>
</evidence>
<evidence type="ECO:0000256" key="4">
    <source>
        <dbReference type="ARBA" id="ARBA00013858"/>
    </source>
</evidence>
<evidence type="ECO:0000256" key="1">
    <source>
        <dbReference type="ARBA" id="ARBA00005046"/>
    </source>
</evidence>
<dbReference type="UniPathway" id="UPA00344"/>
<comment type="pathway">
    <text evidence="1">Cofactor biosynthesis; molybdopterin biosynthesis.</text>
</comment>
<dbReference type="Gene3D" id="3.90.1170.40">
    <property type="entry name" value="Molybdopterin biosynthesis MoaE subunit"/>
    <property type="match status" value="1"/>
</dbReference>
<accession>A0A3L7AHT7</accession>
<proteinExistence type="inferred from homology"/>
<comment type="caution">
    <text evidence="13">The sequence shown here is derived from an EMBL/GenBank/DDBJ whole genome shotgun (WGS) entry which is preliminary data.</text>
</comment>
<protein>
    <recommendedName>
        <fullName evidence="4">Molybdopterin synthase catalytic subunit</fullName>
        <ecNumber evidence="3">2.8.1.12</ecNumber>
    </recommendedName>
    <alternativeName>
        <fullName evidence="10">MPT synthase subunit 2</fullName>
    </alternativeName>
    <alternativeName>
        <fullName evidence="8">Molybdenum cofactor biosynthesis protein E</fullName>
    </alternativeName>
    <alternativeName>
        <fullName evidence="9">Molybdopterin-converting factor large subunit</fullName>
    </alternativeName>
    <alternativeName>
        <fullName evidence="11">Molybdopterin-converting factor subunit 2</fullName>
    </alternativeName>
</protein>
<evidence type="ECO:0000256" key="9">
    <source>
        <dbReference type="ARBA" id="ARBA00030407"/>
    </source>
</evidence>
<dbReference type="Proteomes" id="UP000269692">
    <property type="component" value="Unassembled WGS sequence"/>
</dbReference>
<dbReference type="InterPro" id="IPR036563">
    <property type="entry name" value="MoaE_sf"/>
</dbReference>
<dbReference type="CDD" id="cd00756">
    <property type="entry name" value="MoaE"/>
    <property type="match status" value="1"/>
</dbReference>
<dbReference type="SUPFAM" id="SSF54690">
    <property type="entry name" value="Molybdopterin synthase subunit MoaE"/>
    <property type="match status" value="1"/>
</dbReference>
<comment type="similarity">
    <text evidence="2">Belongs to the MoaE family.</text>
</comment>
<evidence type="ECO:0000256" key="7">
    <source>
        <dbReference type="ARBA" id="ARBA00026066"/>
    </source>
</evidence>
<evidence type="ECO:0000256" key="3">
    <source>
        <dbReference type="ARBA" id="ARBA00011950"/>
    </source>
</evidence>
<dbReference type="PANTHER" id="PTHR23404">
    <property type="entry name" value="MOLYBDOPTERIN SYNTHASE RELATED"/>
    <property type="match status" value="1"/>
</dbReference>
<keyword evidence="5" id="KW-0501">Molybdenum cofactor biosynthesis</keyword>
<comment type="function">
    <text evidence="6">Converts molybdopterin precursor Z into molybdopterin. This requires the incorporation of two sulfur atoms into precursor Z to generate a dithiolene group. The sulfur is provided by MoaD.</text>
</comment>
<evidence type="ECO:0000313" key="13">
    <source>
        <dbReference type="EMBL" id="RLP80056.1"/>
    </source>
</evidence>
<evidence type="ECO:0000256" key="10">
    <source>
        <dbReference type="ARBA" id="ARBA00030781"/>
    </source>
</evidence>
<dbReference type="InterPro" id="IPR003448">
    <property type="entry name" value="Mopterin_biosynth_MoaE"/>
</dbReference>
<reference evidence="13 14" key="1">
    <citation type="submission" date="2018-10" db="EMBL/GenBank/DDBJ databases">
        <title>Xanthobacter tagetidis genome sequencing and assembly.</title>
        <authorList>
            <person name="Maclea K.S."/>
            <person name="Goen A.E."/>
            <person name="Fatima S.A."/>
        </authorList>
    </citation>
    <scope>NUCLEOTIDE SEQUENCE [LARGE SCALE GENOMIC DNA]</scope>
    <source>
        <strain evidence="13 14">ATCC 700314</strain>
    </source>
</reference>
<dbReference type="EC" id="2.8.1.12" evidence="3"/>
<evidence type="ECO:0000256" key="12">
    <source>
        <dbReference type="ARBA" id="ARBA00049878"/>
    </source>
</evidence>
<gene>
    <name evidence="13" type="ORF">D9R14_06780</name>
</gene>
<comment type="subunit">
    <text evidence="7">Heterotetramer of 2 MoaD subunits and 2 MoaE subunits. Also stable as homodimer. The enzyme changes between these two forms during catalysis.</text>
</comment>
<dbReference type="RefSeq" id="WP_121622560.1">
    <property type="nucleotide sequence ID" value="NZ_JACIIW010000002.1"/>
</dbReference>
<dbReference type="Pfam" id="PF02391">
    <property type="entry name" value="MoaE"/>
    <property type="match status" value="1"/>
</dbReference>
<evidence type="ECO:0000256" key="5">
    <source>
        <dbReference type="ARBA" id="ARBA00023150"/>
    </source>
</evidence>
<evidence type="ECO:0000256" key="11">
    <source>
        <dbReference type="ARBA" id="ARBA00032474"/>
    </source>
</evidence>
<sequence>MFEVRVQSAVFDASAEAARLSDARTDVGALVTFTGLCRADPDAAGAPLTALVLEHYPGMAEEEMARHLDTARERWPLTGAVIVHRHGRILPGEPIVLVVTASAHREAAFAAAAFLMDWLKTNAPFWKKEERGAAGGWVAAKASDDAAAARWTAD</sequence>
<dbReference type="GO" id="GO:0030366">
    <property type="term" value="F:molybdopterin synthase activity"/>
    <property type="evidence" value="ECO:0007669"/>
    <property type="project" value="UniProtKB-EC"/>
</dbReference>
<organism evidence="13 14">
    <name type="scientific">Xanthobacter tagetidis</name>
    <dbReference type="NCBI Taxonomy" id="60216"/>
    <lineage>
        <taxon>Bacteria</taxon>
        <taxon>Pseudomonadati</taxon>
        <taxon>Pseudomonadota</taxon>
        <taxon>Alphaproteobacteria</taxon>
        <taxon>Hyphomicrobiales</taxon>
        <taxon>Xanthobacteraceae</taxon>
        <taxon>Xanthobacter</taxon>
    </lineage>
</organism>
<dbReference type="AlphaFoldDB" id="A0A3L7AHT7"/>
<dbReference type="OrthoDB" id="9803224at2"/>
<dbReference type="GO" id="GO:0006777">
    <property type="term" value="P:Mo-molybdopterin cofactor biosynthetic process"/>
    <property type="evidence" value="ECO:0007669"/>
    <property type="project" value="UniProtKB-KW"/>
</dbReference>
<keyword evidence="14" id="KW-1185">Reference proteome</keyword>
<name>A0A3L7AHT7_9HYPH</name>
<comment type="catalytic activity">
    <reaction evidence="12">
        <text>2 [molybdopterin-synthase sulfur-carrier protein]-C-terminal-Gly-aminoethanethioate + cyclic pyranopterin phosphate + H2O = molybdopterin + 2 [molybdopterin-synthase sulfur-carrier protein]-C-terminal Gly-Gly + 2 H(+)</text>
        <dbReference type="Rhea" id="RHEA:26333"/>
        <dbReference type="Rhea" id="RHEA-COMP:12202"/>
        <dbReference type="Rhea" id="RHEA-COMP:19907"/>
        <dbReference type="ChEBI" id="CHEBI:15377"/>
        <dbReference type="ChEBI" id="CHEBI:15378"/>
        <dbReference type="ChEBI" id="CHEBI:58698"/>
        <dbReference type="ChEBI" id="CHEBI:59648"/>
        <dbReference type="ChEBI" id="CHEBI:90778"/>
        <dbReference type="ChEBI" id="CHEBI:232372"/>
        <dbReference type="EC" id="2.8.1.12"/>
    </reaction>
</comment>
<dbReference type="EMBL" id="RCTF01000004">
    <property type="protein sequence ID" value="RLP80056.1"/>
    <property type="molecule type" value="Genomic_DNA"/>
</dbReference>